<dbReference type="PANTHER" id="PTHR12110:SF41">
    <property type="entry name" value="INOSOSE DEHYDRATASE"/>
    <property type="match status" value="1"/>
</dbReference>
<dbReference type="GO" id="GO:0050114">
    <property type="term" value="F:myo-inosose-2 dehydratase activity"/>
    <property type="evidence" value="ECO:0007669"/>
    <property type="project" value="UniProtKB-EC"/>
</dbReference>
<evidence type="ECO:0000313" key="2">
    <source>
        <dbReference type="EMBL" id="QTH73580.1"/>
    </source>
</evidence>
<dbReference type="Proteomes" id="UP000664904">
    <property type="component" value="Plasmid unnamed5"/>
</dbReference>
<name>A0A975DM71_9GAMM</name>
<dbReference type="NCBIfam" id="TIGR04379">
    <property type="entry name" value="myo_inos_iolE"/>
    <property type="match status" value="1"/>
</dbReference>
<dbReference type="InterPro" id="IPR036237">
    <property type="entry name" value="Xyl_isomerase-like_sf"/>
</dbReference>
<protein>
    <submittedName>
        <fullName evidence="2">Myo-inosose-2 dehydratase</fullName>
        <ecNumber evidence="2">4.2.1.44</ecNumber>
    </submittedName>
</protein>
<dbReference type="EMBL" id="CP072135">
    <property type="protein sequence ID" value="QTH73580.1"/>
    <property type="molecule type" value="Genomic_DNA"/>
</dbReference>
<evidence type="ECO:0000259" key="1">
    <source>
        <dbReference type="Pfam" id="PF01261"/>
    </source>
</evidence>
<keyword evidence="2" id="KW-0456">Lyase</keyword>
<reference evidence="2" key="1">
    <citation type="submission" date="2021-03" db="EMBL/GenBank/DDBJ databases">
        <title>Complete Genome of Pseudoalteromonas xiamenensis STKMTI.2, a new potential marine bacterium producing anti-Vibrio compounds.</title>
        <authorList>
            <person name="Handayani D.P."/>
            <person name="Isnansetyo A."/>
            <person name="Istiqomah I."/>
            <person name="Jumina J."/>
        </authorList>
    </citation>
    <scope>NUCLEOTIDE SEQUENCE</scope>
    <source>
        <strain evidence="2">STKMTI.2</strain>
        <plasmid evidence="2">unnamed5</plasmid>
    </source>
</reference>
<dbReference type="EC" id="4.2.1.44" evidence="2"/>
<geneLocation type="plasmid" evidence="2 3">
    <name>unnamed5</name>
</geneLocation>
<dbReference type="InterPro" id="IPR030823">
    <property type="entry name" value="IolE/MocC"/>
</dbReference>
<accession>A0A975DM71</accession>
<keyword evidence="3" id="KW-1185">Reference proteome</keyword>
<proteinExistence type="predicted"/>
<dbReference type="InterPro" id="IPR013022">
    <property type="entry name" value="Xyl_isomerase-like_TIM-brl"/>
</dbReference>
<dbReference type="PANTHER" id="PTHR12110">
    <property type="entry name" value="HYDROXYPYRUVATE ISOMERASE"/>
    <property type="match status" value="1"/>
</dbReference>
<dbReference type="KEGG" id="pxi:J5O05_19050"/>
<sequence length="305" mass="34148">MSNHTMFPAGAVKFGITPTGWVNDDFPDIDIGIPFGQIVSEMALAGFEGCSRGHKYPTDPVILKRELDMRNLKMSEPWVSTYFTINEMYQSTLENFDREIEFIKQMQSGDLVLAELGGSSHQQPIALVPNAPKFNDDQWKRLADGLNTLGHKANCCGVKMCYHHHMGTGVMTMDEIGRLAELTDPDCVHLCLDTGHLHFAGGNNLEFINLYSDRIKHVHLKNIRQDVMNYSLDNNLSFKEAILRGVFTVPGDPAGCIDFKEILQALADKDFAGWLVVEAEQDPAKATPLLYAQMARKYLREVIGL</sequence>
<dbReference type="Gene3D" id="3.20.20.150">
    <property type="entry name" value="Divalent-metal-dependent TIM barrel enzymes"/>
    <property type="match status" value="1"/>
</dbReference>
<keyword evidence="2" id="KW-0614">Plasmid</keyword>
<evidence type="ECO:0000313" key="3">
    <source>
        <dbReference type="Proteomes" id="UP000664904"/>
    </source>
</evidence>
<organism evidence="2 3">
    <name type="scientific">Pseudoalteromonas xiamenensis</name>
    <dbReference type="NCBI Taxonomy" id="882626"/>
    <lineage>
        <taxon>Bacteria</taxon>
        <taxon>Pseudomonadati</taxon>
        <taxon>Pseudomonadota</taxon>
        <taxon>Gammaproteobacteria</taxon>
        <taxon>Alteromonadales</taxon>
        <taxon>Pseudoalteromonadaceae</taxon>
        <taxon>Pseudoalteromonas</taxon>
    </lineage>
</organism>
<dbReference type="RefSeq" id="WP_208845192.1">
    <property type="nucleotide sequence ID" value="NZ_CP072135.1"/>
</dbReference>
<dbReference type="Pfam" id="PF01261">
    <property type="entry name" value="AP_endonuc_2"/>
    <property type="match status" value="1"/>
</dbReference>
<dbReference type="InterPro" id="IPR050312">
    <property type="entry name" value="IolE/XylAMocC-like"/>
</dbReference>
<gene>
    <name evidence="2" type="primary">iolE</name>
    <name evidence="2" type="ORF">J5O05_19050</name>
</gene>
<feature type="domain" description="Xylose isomerase-like TIM barrel" evidence="1">
    <location>
        <begin position="45"/>
        <end position="290"/>
    </location>
</feature>
<dbReference type="SUPFAM" id="SSF51658">
    <property type="entry name" value="Xylose isomerase-like"/>
    <property type="match status" value="1"/>
</dbReference>
<dbReference type="AlphaFoldDB" id="A0A975DM71"/>